<dbReference type="PANTHER" id="PTHR43763:SF6">
    <property type="entry name" value="XAA-PRO AMINOPEPTIDASE 1"/>
    <property type="match status" value="1"/>
</dbReference>
<keyword evidence="7" id="KW-0031">Aminopeptidase</keyword>
<dbReference type="Pfam" id="PF16188">
    <property type="entry name" value="Peptidase_M24_C"/>
    <property type="match status" value="1"/>
</dbReference>
<keyword evidence="8" id="KW-1185">Reference proteome</keyword>
<dbReference type="Pfam" id="PF00557">
    <property type="entry name" value="Peptidase_M24"/>
    <property type="match status" value="1"/>
</dbReference>
<feature type="domain" description="Peptidase M24 C-terminal" evidence="6">
    <location>
        <begin position="544"/>
        <end position="604"/>
    </location>
</feature>
<dbReference type="Pfam" id="PF01321">
    <property type="entry name" value="Creatinase_N"/>
    <property type="match status" value="1"/>
</dbReference>
<dbReference type="InterPro" id="IPR050422">
    <property type="entry name" value="X-Pro_aminopeptidase_P"/>
</dbReference>
<dbReference type="InterPro" id="IPR000994">
    <property type="entry name" value="Pept_M24"/>
</dbReference>
<dbReference type="GO" id="GO:0004177">
    <property type="term" value="F:aminopeptidase activity"/>
    <property type="evidence" value="ECO:0007669"/>
    <property type="project" value="UniProtKB-KW"/>
</dbReference>
<feature type="domain" description="Peptidase M24" evidence="4">
    <location>
        <begin position="315"/>
        <end position="535"/>
    </location>
</feature>
<evidence type="ECO:0000313" key="8">
    <source>
        <dbReference type="Proteomes" id="UP001361239"/>
    </source>
</evidence>
<evidence type="ECO:0000259" key="4">
    <source>
        <dbReference type="Pfam" id="PF00557"/>
    </source>
</evidence>
<dbReference type="CDD" id="cd01085">
    <property type="entry name" value="APP"/>
    <property type="match status" value="1"/>
</dbReference>
<dbReference type="Proteomes" id="UP001361239">
    <property type="component" value="Unassembled WGS sequence"/>
</dbReference>
<dbReference type="Pfam" id="PF16189">
    <property type="entry name" value="Creatinase_N_2"/>
    <property type="match status" value="1"/>
</dbReference>
<reference evidence="7 8" key="1">
    <citation type="submission" date="2024-03" db="EMBL/GenBank/DDBJ databases">
        <authorList>
            <person name="Jo J.-H."/>
        </authorList>
    </citation>
    <scope>NUCLEOTIDE SEQUENCE [LARGE SCALE GENOMIC DNA]</scope>
    <source>
        <strain evidence="7 8">PS1R-30</strain>
    </source>
</reference>
<protein>
    <submittedName>
        <fullName evidence="7">Aminopeptidase P family protein</fullName>
        <ecNumber evidence="7">3.4.11.-</ecNumber>
    </submittedName>
</protein>
<dbReference type="InterPro" id="IPR036005">
    <property type="entry name" value="Creatinase/aminopeptidase-like"/>
</dbReference>
<dbReference type="EC" id="3.4.11.-" evidence="7"/>
<comment type="similarity">
    <text evidence="1">Belongs to the peptidase M24B family.</text>
</comment>
<accession>A0ABU8RUW7</accession>
<dbReference type="SUPFAM" id="SSF55920">
    <property type="entry name" value="Creatinase/aminopeptidase"/>
    <property type="match status" value="1"/>
</dbReference>
<evidence type="ECO:0000313" key="7">
    <source>
        <dbReference type="EMBL" id="MEJ5976862.1"/>
    </source>
</evidence>
<sequence length="604" mass="65339">MNTHEQRLDALRRELKVRGLDGFVVPISDEHMSEYVGGYAQRLAWLTGFGGSAGTAVVLTDAALTPAAAMFVDGRYTLQVRDQVDGRFYAYENVPATSIAKWLGEHVPAGAKIAYDPWLHGKGWVQAASRALTEKGAELVPVETNPIDAIWQDRPAPSSAPALVHEERYAGQASEAKRAQVSEWLAENGLDAAVISALDSIAWLLNVRGSDVERTPVTLSYVIARANGTADLFIEEAKVTPELRQHLGNAVRLAPRSGFLPALAQLAGQRVSVDPDNAVQAIFGALEAAGAEIVEHRDPTVLPKARKNAAEQSGHRAAQARDGAAETRFLHWLSVEGPRGGVDEITAAERLHQFRRDTGDLRDLSFDTISGAGPNGAIVHYRVSPETNRPLEPGSVFLVDSGGQYPDGTTDITRTVWVGPGEAPAEVKDRFTRVLKGMIALARAVFPKGTRGSQLDSLARQFLWQVGLDYQHGTGHGVGSFLSVHEGPQRIAKGAGGQAGTEQELLAGMILSDEPGYYKTGEYGIRIENLILVEEREIAGAEGEFLGFETLTLVPIERALVDRNLLSGDEVAWWNAYHARVLEVVGPLVDGEAKGWLEEQCRPL</sequence>
<dbReference type="Gene3D" id="3.90.230.10">
    <property type="entry name" value="Creatinase/methionine aminopeptidase superfamily"/>
    <property type="match status" value="1"/>
</dbReference>
<organism evidence="7 8">
    <name type="scientific">Novosphingobium anseongense</name>
    <dbReference type="NCBI Taxonomy" id="3133436"/>
    <lineage>
        <taxon>Bacteria</taxon>
        <taxon>Pseudomonadati</taxon>
        <taxon>Pseudomonadota</taxon>
        <taxon>Alphaproteobacteria</taxon>
        <taxon>Sphingomonadales</taxon>
        <taxon>Sphingomonadaceae</taxon>
        <taxon>Novosphingobium</taxon>
    </lineage>
</organism>
<dbReference type="InterPro" id="IPR033740">
    <property type="entry name" value="Pept_M24B"/>
</dbReference>
<dbReference type="InterPro" id="IPR032416">
    <property type="entry name" value="Peptidase_M24_C"/>
</dbReference>
<name>A0ABU8RUW7_9SPHN</name>
<keyword evidence="7" id="KW-0645">Protease</keyword>
<dbReference type="RefSeq" id="WP_339587695.1">
    <property type="nucleotide sequence ID" value="NZ_JBBHJZ010000002.1"/>
</dbReference>
<dbReference type="EMBL" id="JBBHJZ010000002">
    <property type="protein sequence ID" value="MEJ5976862.1"/>
    <property type="molecule type" value="Genomic_DNA"/>
</dbReference>
<evidence type="ECO:0000256" key="2">
    <source>
        <dbReference type="ARBA" id="ARBA00022723"/>
    </source>
</evidence>
<dbReference type="SUPFAM" id="SSF53092">
    <property type="entry name" value="Creatinase/prolidase N-terminal domain"/>
    <property type="match status" value="2"/>
</dbReference>
<gene>
    <name evidence="7" type="ORF">WG901_09470</name>
</gene>
<keyword evidence="2" id="KW-0479">Metal-binding</keyword>
<proteinExistence type="inferred from homology"/>
<evidence type="ECO:0000259" key="5">
    <source>
        <dbReference type="Pfam" id="PF01321"/>
    </source>
</evidence>
<feature type="domain" description="Creatinase N-terminal" evidence="5">
    <location>
        <begin position="7"/>
        <end position="144"/>
    </location>
</feature>
<keyword evidence="3 7" id="KW-0378">Hydrolase</keyword>
<evidence type="ECO:0000256" key="3">
    <source>
        <dbReference type="ARBA" id="ARBA00022801"/>
    </source>
</evidence>
<dbReference type="PANTHER" id="PTHR43763">
    <property type="entry name" value="XAA-PRO AMINOPEPTIDASE 1"/>
    <property type="match status" value="1"/>
</dbReference>
<dbReference type="InterPro" id="IPR000587">
    <property type="entry name" value="Creatinase_N"/>
</dbReference>
<evidence type="ECO:0000259" key="6">
    <source>
        <dbReference type="Pfam" id="PF16188"/>
    </source>
</evidence>
<evidence type="ECO:0000256" key="1">
    <source>
        <dbReference type="ARBA" id="ARBA00008766"/>
    </source>
</evidence>
<comment type="caution">
    <text evidence="7">The sequence shown here is derived from an EMBL/GenBank/DDBJ whole genome shotgun (WGS) entry which is preliminary data.</text>
</comment>
<dbReference type="InterPro" id="IPR029149">
    <property type="entry name" value="Creatin/AminoP/Spt16_N"/>
</dbReference>
<dbReference type="Gene3D" id="3.40.350.10">
    <property type="entry name" value="Creatinase/prolidase N-terminal domain"/>
    <property type="match status" value="2"/>
</dbReference>